<accession>V8NCI4</accession>
<evidence type="ECO:0000313" key="1">
    <source>
        <dbReference type="EMBL" id="ETE59358.1"/>
    </source>
</evidence>
<feature type="non-terminal residue" evidence="1">
    <location>
        <position position="1"/>
    </location>
</feature>
<comment type="caution">
    <text evidence="1">The sequence shown here is derived from an EMBL/GenBank/DDBJ whole genome shotgun (WGS) entry which is preliminary data.</text>
</comment>
<dbReference type="AlphaFoldDB" id="V8NCI4"/>
<dbReference type="Proteomes" id="UP000018936">
    <property type="component" value="Unassembled WGS sequence"/>
</dbReference>
<protein>
    <submittedName>
        <fullName evidence="1">Uncharacterized protein</fullName>
    </submittedName>
</protein>
<dbReference type="EMBL" id="AZIM01005648">
    <property type="protein sequence ID" value="ETE59358.1"/>
    <property type="molecule type" value="Genomic_DNA"/>
</dbReference>
<name>V8NCI4_OPHHA</name>
<organism evidence="1 2">
    <name type="scientific">Ophiophagus hannah</name>
    <name type="common">King cobra</name>
    <name type="synonym">Naja hannah</name>
    <dbReference type="NCBI Taxonomy" id="8665"/>
    <lineage>
        <taxon>Eukaryota</taxon>
        <taxon>Metazoa</taxon>
        <taxon>Chordata</taxon>
        <taxon>Craniata</taxon>
        <taxon>Vertebrata</taxon>
        <taxon>Euteleostomi</taxon>
        <taxon>Lepidosauria</taxon>
        <taxon>Squamata</taxon>
        <taxon>Bifurcata</taxon>
        <taxon>Unidentata</taxon>
        <taxon>Episquamata</taxon>
        <taxon>Toxicofera</taxon>
        <taxon>Serpentes</taxon>
        <taxon>Colubroidea</taxon>
        <taxon>Elapidae</taxon>
        <taxon>Elapinae</taxon>
        <taxon>Ophiophagus</taxon>
    </lineage>
</organism>
<gene>
    <name evidence="1" type="ORF">L345_14913</name>
</gene>
<keyword evidence="2" id="KW-1185">Reference proteome</keyword>
<proteinExistence type="predicted"/>
<evidence type="ECO:0000313" key="2">
    <source>
        <dbReference type="Proteomes" id="UP000018936"/>
    </source>
</evidence>
<sequence>MTDDRQTDRGTLNDLGDFWCLFFLQSSALGAQGGMAMSIIGAEDEDFENDIEPVSGEISRTNARGALRRLSGSPTWKGREIRLGKSSSDGEPFCCGVPIARARVCQHPQCNAPWPPLRMHTQPPLTCTVQARTSQLIFGLFEAVFALLGA</sequence>
<reference evidence="1 2" key="1">
    <citation type="journal article" date="2013" name="Proc. Natl. Acad. Sci. U.S.A.">
        <title>The king cobra genome reveals dynamic gene evolution and adaptation in the snake venom system.</title>
        <authorList>
            <person name="Vonk F.J."/>
            <person name="Casewell N.R."/>
            <person name="Henkel C.V."/>
            <person name="Heimberg A.M."/>
            <person name="Jansen H.J."/>
            <person name="McCleary R.J."/>
            <person name="Kerkkamp H.M."/>
            <person name="Vos R.A."/>
            <person name="Guerreiro I."/>
            <person name="Calvete J.J."/>
            <person name="Wuster W."/>
            <person name="Woods A.E."/>
            <person name="Logan J.M."/>
            <person name="Harrison R.A."/>
            <person name="Castoe T.A."/>
            <person name="de Koning A.P."/>
            <person name="Pollock D.D."/>
            <person name="Yandell M."/>
            <person name="Calderon D."/>
            <person name="Renjifo C."/>
            <person name="Currier R.B."/>
            <person name="Salgado D."/>
            <person name="Pla D."/>
            <person name="Sanz L."/>
            <person name="Hyder A.S."/>
            <person name="Ribeiro J.M."/>
            <person name="Arntzen J.W."/>
            <person name="van den Thillart G.E."/>
            <person name="Boetzer M."/>
            <person name="Pirovano W."/>
            <person name="Dirks R.P."/>
            <person name="Spaink H.P."/>
            <person name="Duboule D."/>
            <person name="McGlinn E."/>
            <person name="Kini R.M."/>
            <person name="Richardson M.K."/>
        </authorList>
    </citation>
    <scope>NUCLEOTIDE SEQUENCE</scope>
    <source>
        <tissue evidence="1">Blood</tissue>
    </source>
</reference>